<evidence type="ECO:0000256" key="1">
    <source>
        <dbReference type="SAM" id="MobiDB-lite"/>
    </source>
</evidence>
<feature type="region of interest" description="Disordered" evidence="1">
    <location>
        <begin position="19"/>
        <end position="73"/>
    </location>
</feature>
<protein>
    <submittedName>
        <fullName evidence="2">Uncharacterized protein</fullName>
    </submittedName>
</protein>
<feature type="compositionally biased region" description="Basic and acidic residues" evidence="1">
    <location>
        <begin position="23"/>
        <end position="37"/>
    </location>
</feature>
<evidence type="ECO:0000313" key="2">
    <source>
        <dbReference type="EMBL" id="MFC7614016.1"/>
    </source>
</evidence>
<name>A0ABW2TMF7_9PSEU</name>
<keyword evidence="3" id="KW-1185">Reference proteome</keyword>
<proteinExistence type="predicted"/>
<gene>
    <name evidence="2" type="ORF">ACFQV2_11075</name>
</gene>
<dbReference type="Proteomes" id="UP001596512">
    <property type="component" value="Unassembled WGS sequence"/>
</dbReference>
<reference evidence="3" key="1">
    <citation type="journal article" date="2019" name="Int. J. Syst. Evol. Microbiol.">
        <title>The Global Catalogue of Microorganisms (GCM) 10K type strain sequencing project: providing services to taxonomists for standard genome sequencing and annotation.</title>
        <authorList>
            <consortium name="The Broad Institute Genomics Platform"/>
            <consortium name="The Broad Institute Genome Sequencing Center for Infectious Disease"/>
            <person name="Wu L."/>
            <person name="Ma J."/>
        </authorList>
    </citation>
    <scope>NUCLEOTIDE SEQUENCE [LARGE SCALE GENOMIC DNA]</scope>
    <source>
        <strain evidence="3">JCM 17695</strain>
    </source>
</reference>
<accession>A0ABW2TMF7</accession>
<comment type="caution">
    <text evidence="2">The sequence shown here is derived from an EMBL/GenBank/DDBJ whole genome shotgun (WGS) entry which is preliminary data.</text>
</comment>
<organism evidence="2 3">
    <name type="scientific">Actinokineospora soli</name>
    <dbReference type="NCBI Taxonomy" id="1048753"/>
    <lineage>
        <taxon>Bacteria</taxon>
        <taxon>Bacillati</taxon>
        <taxon>Actinomycetota</taxon>
        <taxon>Actinomycetes</taxon>
        <taxon>Pseudonocardiales</taxon>
        <taxon>Pseudonocardiaceae</taxon>
        <taxon>Actinokineospora</taxon>
    </lineage>
</organism>
<dbReference type="EMBL" id="JBHTEY010000004">
    <property type="protein sequence ID" value="MFC7614016.1"/>
    <property type="molecule type" value="Genomic_DNA"/>
</dbReference>
<sequence length="73" mass="7538">MQAQPVGDDGVEQLGVAQLGQFDDDRAVAGRGDRQPRLADAAGAGERDQPTGAQQPPHLGPFPPSADVAGLHR</sequence>
<evidence type="ECO:0000313" key="3">
    <source>
        <dbReference type="Proteomes" id="UP001596512"/>
    </source>
</evidence>